<reference evidence="1 2" key="2">
    <citation type="journal article" date="2008" name="Int. J. Syst. Evol. Microbiol.">
        <title>Methanocella paludicola gen. nov., sp. nov., a methane-producing archaeon, the first isolate of the lineage 'Rice Cluster I', and proposal of the new archaeal order Methanocellales ord. nov.</title>
        <authorList>
            <person name="Sakai S."/>
            <person name="Imachi H."/>
            <person name="Hanada S."/>
            <person name="Ohashi A."/>
            <person name="Harada H."/>
            <person name="Kamagata Y."/>
        </authorList>
    </citation>
    <scope>NUCLEOTIDE SEQUENCE [LARGE SCALE GENOMIC DNA]</scope>
    <source>
        <strain evidence="2">DSM 17711 / JCM 13418 / NBRC 101707 / SANAE</strain>
    </source>
</reference>
<sequence length="81" mass="9342">MRDFHNIPIVLKKHASQAITLRFKMDAEDVVHYIKTARVIKDIDKDGNIGILQSDIGDRKIQFICTIREGVLYIITVEECK</sequence>
<reference evidence="2" key="3">
    <citation type="journal article" date="2011" name="PLoS ONE">
        <title>Genome sequence of a mesophilic hydrogenotrophic methanogen Methanocella paludicola, the first cultivated representative of the order Methanocellales.</title>
        <authorList>
            <person name="Sakai S."/>
            <person name="Takaki Y."/>
            <person name="Shimamura S."/>
            <person name="Sekine M."/>
            <person name="Tajima T."/>
            <person name="Kosugi H."/>
            <person name="Ichikawa N."/>
            <person name="Tasumi E."/>
            <person name="Hiraki A.T."/>
            <person name="Shimizu A."/>
            <person name="Kato Y."/>
            <person name="Nishiko R."/>
            <person name="Mori K."/>
            <person name="Fujita N."/>
            <person name="Imachi H."/>
            <person name="Takai K."/>
        </authorList>
    </citation>
    <scope>NUCLEOTIDE SEQUENCE [LARGE SCALE GENOMIC DNA]</scope>
    <source>
        <strain evidence="2">DSM 17711 / JCM 13418 / NBRC 101707 / SANAE</strain>
    </source>
</reference>
<evidence type="ECO:0000313" key="1">
    <source>
        <dbReference type="EMBL" id="BAI61692.1"/>
    </source>
</evidence>
<accession>D1YZ20</accession>
<dbReference type="eggNOG" id="arCOG12063">
    <property type="taxonomic scope" value="Archaea"/>
</dbReference>
<dbReference type="STRING" id="304371.MCP_1620"/>
<keyword evidence="2" id="KW-1185">Reference proteome</keyword>
<reference evidence="1 2" key="1">
    <citation type="journal article" date="2007" name="Appl. Environ. Microbiol.">
        <title>Isolation of key methanogens for global methane emission from rice paddy fields: a novel isolate affiliated with the clone cluster rice cluster I.</title>
        <authorList>
            <person name="Sakai S."/>
            <person name="Imachi H."/>
            <person name="Sekiguchi Y."/>
            <person name="Ohashi A."/>
            <person name="Harada H."/>
            <person name="Kamagata Y."/>
        </authorList>
    </citation>
    <scope>NUCLEOTIDE SEQUENCE [LARGE SCALE GENOMIC DNA]</scope>
    <source>
        <strain evidence="2">DSM 17711 / JCM 13418 / NBRC 101707 / SANAE</strain>
    </source>
</reference>
<dbReference type="Proteomes" id="UP000001882">
    <property type="component" value="Chromosome"/>
</dbReference>
<evidence type="ECO:0000313" key="2">
    <source>
        <dbReference type="Proteomes" id="UP000001882"/>
    </source>
</evidence>
<dbReference type="AlphaFoldDB" id="D1YZ20"/>
<organism evidence="1 2">
    <name type="scientific">Methanocella paludicola (strain DSM 17711 / JCM 13418 / NBRC 101707 / SANAE)</name>
    <dbReference type="NCBI Taxonomy" id="304371"/>
    <lineage>
        <taxon>Archaea</taxon>
        <taxon>Methanobacteriati</taxon>
        <taxon>Methanobacteriota</taxon>
        <taxon>Stenosarchaea group</taxon>
        <taxon>Methanomicrobia</taxon>
        <taxon>Methanocellales</taxon>
        <taxon>Methanocellaceae</taxon>
        <taxon>Methanocella</taxon>
    </lineage>
</organism>
<proteinExistence type="predicted"/>
<gene>
    <name evidence="1" type="ordered locus">MCP_1620</name>
</gene>
<dbReference type="RefSeq" id="WP_012900371.1">
    <property type="nucleotide sequence ID" value="NC_013665.1"/>
</dbReference>
<name>D1YZ20_METPS</name>
<dbReference type="EMBL" id="AP011532">
    <property type="protein sequence ID" value="BAI61692.1"/>
    <property type="molecule type" value="Genomic_DNA"/>
</dbReference>
<dbReference type="KEGG" id="mpd:MCP_1620"/>
<protein>
    <recommendedName>
        <fullName evidence="3">DUF4258 domain-containing protein</fullName>
    </recommendedName>
</protein>
<dbReference type="GeneID" id="8681541"/>
<evidence type="ECO:0008006" key="3">
    <source>
        <dbReference type="Google" id="ProtNLM"/>
    </source>
</evidence>
<dbReference type="InParanoid" id="D1YZ20"/>